<organism evidence="3 4">
    <name type="scientific">Alternaria tenuissima</name>
    <dbReference type="NCBI Taxonomy" id="119927"/>
    <lineage>
        <taxon>Eukaryota</taxon>
        <taxon>Fungi</taxon>
        <taxon>Dikarya</taxon>
        <taxon>Ascomycota</taxon>
        <taxon>Pezizomycotina</taxon>
        <taxon>Dothideomycetes</taxon>
        <taxon>Pleosporomycetidae</taxon>
        <taxon>Pleosporales</taxon>
        <taxon>Pleosporineae</taxon>
        <taxon>Pleosporaceae</taxon>
        <taxon>Alternaria</taxon>
        <taxon>Alternaria sect. Alternaria</taxon>
        <taxon>Alternaria alternata complex</taxon>
    </lineage>
</organism>
<proteinExistence type="inferred from homology"/>
<dbReference type="InterPro" id="IPR036291">
    <property type="entry name" value="NAD(P)-bd_dom_sf"/>
</dbReference>
<dbReference type="GO" id="GO:0050664">
    <property type="term" value="F:oxidoreductase activity, acting on NAD(P)H, oxygen as acceptor"/>
    <property type="evidence" value="ECO:0007669"/>
    <property type="project" value="TreeGrafter"/>
</dbReference>
<dbReference type="Pfam" id="PF00106">
    <property type="entry name" value="adh_short"/>
    <property type="match status" value="1"/>
</dbReference>
<dbReference type="PRINTS" id="PR00081">
    <property type="entry name" value="GDHRDH"/>
</dbReference>
<evidence type="ECO:0000256" key="1">
    <source>
        <dbReference type="ARBA" id="ARBA00006484"/>
    </source>
</evidence>
<dbReference type="Gene3D" id="3.40.50.720">
    <property type="entry name" value="NAD(P)-binding Rossmann-like Domain"/>
    <property type="match status" value="1"/>
</dbReference>
<dbReference type="SUPFAM" id="SSF51735">
    <property type="entry name" value="NAD(P)-binding Rossmann-fold domains"/>
    <property type="match status" value="1"/>
</dbReference>
<gene>
    <name evidence="3" type="ORF">AA0114_g2300</name>
</gene>
<accession>A0A4Q4MRQ2</accession>
<comment type="caution">
    <text evidence="3">The sequence shown here is derived from an EMBL/GenBank/DDBJ whole genome shotgun (WGS) entry which is preliminary data.</text>
</comment>
<dbReference type="PANTHER" id="PTHR43008:SF7">
    <property type="entry name" value="SHORT CHAIN DEHYDROGENASE_REDUCTASE (AFU_ORTHOLOGUE AFUA_2G00830)"/>
    <property type="match status" value="1"/>
</dbReference>
<evidence type="ECO:0000313" key="3">
    <source>
        <dbReference type="EMBL" id="RYN58030.1"/>
    </source>
</evidence>
<reference evidence="4" key="1">
    <citation type="journal article" date="2019" name="bioRxiv">
        <title>Genomics, evolutionary history and diagnostics of the Alternaria alternata species group including apple and Asian pear pathotypes.</title>
        <authorList>
            <person name="Armitage A.D."/>
            <person name="Cockerton H.M."/>
            <person name="Sreenivasaprasad S."/>
            <person name="Woodhall J.W."/>
            <person name="Lane C.R."/>
            <person name="Harrison R.J."/>
            <person name="Clarkson J.P."/>
        </authorList>
    </citation>
    <scope>NUCLEOTIDE SEQUENCE [LARGE SCALE GENOMIC DNA]</scope>
    <source>
        <strain evidence="4">FERA 1082</strain>
    </source>
</reference>
<dbReference type="EMBL" id="PDXA01000005">
    <property type="protein sequence ID" value="RYN58030.1"/>
    <property type="molecule type" value="Genomic_DNA"/>
</dbReference>
<dbReference type="Proteomes" id="UP000292402">
    <property type="component" value="Unassembled WGS sequence"/>
</dbReference>
<evidence type="ECO:0000313" key="4">
    <source>
        <dbReference type="Proteomes" id="UP000292402"/>
    </source>
</evidence>
<sequence>MADILHKSVLDMYSMKGKVTVVTGGARGIGLGLAEAVAELGSDVALLDLSARPSEDLKALEEKTGTMWMYYETDVTDRESLKGAMNAVVRTLGRIDNCICAAGIAADRPFFEHGWDQCQKILNVNVTMILLQTAMQSPKVDNTQVMGTFFAAQIAAELIRAHGEGGSILFLSSQTAHSTTPREHTSMYGASKAAVKSLAMHLGVELAPYKIRVNSLSPGYIETEMGRAAAEANPAMKDVFEKAPPLGRRGQVSDLIGPAMWLLSDAGAWTTATDVLITGGLHGGSMHLKV</sequence>
<dbReference type="PANTHER" id="PTHR43008">
    <property type="entry name" value="BENZIL REDUCTASE"/>
    <property type="match status" value="1"/>
</dbReference>
<protein>
    <submittedName>
        <fullName evidence="3">Uncharacterized protein</fullName>
    </submittedName>
</protein>
<keyword evidence="2" id="KW-0560">Oxidoreductase</keyword>
<dbReference type="InterPro" id="IPR002347">
    <property type="entry name" value="SDR_fam"/>
</dbReference>
<dbReference type="GO" id="GO:0016616">
    <property type="term" value="F:oxidoreductase activity, acting on the CH-OH group of donors, NAD or NADP as acceptor"/>
    <property type="evidence" value="ECO:0007669"/>
    <property type="project" value="UniProtKB-ARBA"/>
</dbReference>
<name>A0A4Q4MRQ2_9PLEO</name>
<comment type="similarity">
    <text evidence="1">Belongs to the short-chain dehydrogenases/reductases (SDR) family.</text>
</comment>
<evidence type="ECO:0000256" key="2">
    <source>
        <dbReference type="ARBA" id="ARBA00023002"/>
    </source>
</evidence>
<dbReference type="AlphaFoldDB" id="A0A4Q4MRQ2"/>